<accession>A0A1I7UPV6</accession>
<organism evidence="2 3">
    <name type="scientific">Caenorhabditis tropicalis</name>
    <dbReference type="NCBI Taxonomy" id="1561998"/>
    <lineage>
        <taxon>Eukaryota</taxon>
        <taxon>Metazoa</taxon>
        <taxon>Ecdysozoa</taxon>
        <taxon>Nematoda</taxon>
        <taxon>Chromadorea</taxon>
        <taxon>Rhabditida</taxon>
        <taxon>Rhabditina</taxon>
        <taxon>Rhabditomorpha</taxon>
        <taxon>Rhabditoidea</taxon>
        <taxon>Rhabditidae</taxon>
        <taxon>Peloderinae</taxon>
        <taxon>Caenorhabditis</taxon>
    </lineage>
</organism>
<keyword evidence="2" id="KW-1185">Reference proteome</keyword>
<feature type="transmembrane region" description="Helical" evidence="1">
    <location>
        <begin position="75"/>
        <end position="93"/>
    </location>
</feature>
<dbReference type="AlphaFoldDB" id="A0A1I7UPV6"/>
<evidence type="ECO:0000313" key="3">
    <source>
        <dbReference type="WBParaSite" id="Csp11.Scaffold630.g18154.t1"/>
    </source>
</evidence>
<evidence type="ECO:0000256" key="1">
    <source>
        <dbReference type="SAM" id="Phobius"/>
    </source>
</evidence>
<evidence type="ECO:0000313" key="2">
    <source>
        <dbReference type="Proteomes" id="UP000095282"/>
    </source>
</evidence>
<name>A0A1I7UPV6_9PELO</name>
<dbReference type="WBParaSite" id="Csp11.Scaffold630.g18154.t1">
    <property type="protein sequence ID" value="Csp11.Scaffold630.g18154.t1"/>
    <property type="gene ID" value="Csp11.Scaffold630.g18154"/>
</dbReference>
<sequence>MDNRRALAYSLIVAALVRMKRMWERAQNEILLQSPIPPKDTCPNILMNSTEYMKQITFLEHSQKIFDEEEYHRKMFELIFVFIVISFFALAVIRDMIAELFEVPRAPRAIRIRRIPRIPIVMNPEAPIDPRAPRVRRIPNQPYIWDVS</sequence>
<protein>
    <submittedName>
        <fullName evidence="3">Anoctamin</fullName>
    </submittedName>
</protein>
<keyword evidence="1" id="KW-0812">Transmembrane</keyword>
<keyword evidence="1" id="KW-0472">Membrane</keyword>
<reference evidence="3" key="1">
    <citation type="submission" date="2016-11" db="UniProtKB">
        <authorList>
            <consortium name="WormBaseParasite"/>
        </authorList>
    </citation>
    <scope>IDENTIFICATION</scope>
</reference>
<dbReference type="Proteomes" id="UP000095282">
    <property type="component" value="Unplaced"/>
</dbReference>
<keyword evidence="1" id="KW-1133">Transmembrane helix</keyword>
<proteinExistence type="predicted"/>